<dbReference type="SFLD" id="SFLDS00029">
    <property type="entry name" value="Radical_SAM"/>
    <property type="match status" value="1"/>
</dbReference>
<feature type="domain" description="Radical SAM core" evidence="7">
    <location>
        <begin position="17"/>
        <end position="254"/>
    </location>
</feature>
<dbReference type="PANTHER" id="PTHR11135">
    <property type="entry name" value="HISTONE ACETYLTRANSFERASE-RELATED"/>
    <property type="match status" value="1"/>
</dbReference>
<dbReference type="NCBIfam" id="TIGR01212">
    <property type="entry name" value="TIGR01212 family radical SAM protein"/>
    <property type="match status" value="1"/>
</dbReference>
<evidence type="ECO:0000256" key="6">
    <source>
        <dbReference type="ARBA" id="ARBA00023014"/>
    </source>
</evidence>
<dbReference type="EMBL" id="UGLC01000002">
    <property type="protein sequence ID" value="STT56944.1"/>
    <property type="molecule type" value="Genomic_DNA"/>
</dbReference>
<keyword evidence="2" id="KW-0004">4Fe-4S</keyword>
<dbReference type="PANTHER" id="PTHR11135:SF1">
    <property type="entry name" value="PROTEIN YHCC"/>
    <property type="match status" value="1"/>
</dbReference>
<dbReference type="PROSITE" id="PS51918">
    <property type="entry name" value="RADICAL_SAM"/>
    <property type="match status" value="1"/>
</dbReference>
<evidence type="ECO:0000259" key="7">
    <source>
        <dbReference type="PROSITE" id="PS51918"/>
    </source>
</evidence>
<dbReference type="SMART" id="SM00729">
    <property type="entry name" value="Elp3"/>
    <property type="match status" value="1"/>
</dbReference>
<evidence type="ECO:0000256" key="5">
    <source>
        <dbReference type="ARBA" id="ARBA00023004"/>
    </source>
</evidence>
<evidence type="ECO:0000313" key="9">
    <source>
        <dbReference type="Proteomes" id="UP000254799"/>
    </source>
</evidence>
<protein>
    <submittedName>
        <fullName evidence="8">Putative enzyme</fullName>
    </submittedName>
</protein>
<dbReference type="GO" id="GO:0046872">
    <property type="term" value="F:metal ion binding"/>
    <property type="evidence" value="ECO:0007669"/>
    <property type="project" value="UniProtKB-KW"/>
</dbReference>
<accession>A0A377WQ19</accession>
<sequence length="371" mass="41161">MQLQKLVNMFGGDLMRRYGEKVHKLTLHGGFSCPNRDGTLGRGGCTFCNVASFADEAQQHRSIAEQLAHQAQLVNRAKRYLAYFQAYTSTFAEVQVLRSMYRQAVSAANIVGLCVGTRPDCVPQAVLDLLSEYHQQGYEVWLELGLQTAHDKTLHRINRGHDFACYQRTARLARERGLKVCAHLIVGLPGESQGHCLQTLEQVVATGVDGIKLHPLHIVKGSIMAKAWQAGRLDGIELEAYTVTAGEMIRHTPPEVIYHRISASARRPTLLAPLWCENRWTGMVELNRYLNQQGAQGSALGRSWVAPRLSEKYERDVRNNAGHRAPAIYAWLAFIVTRGVLITNSTSRAPSAAIVPARTKALSNLPVDCTI</sequence>
<keyword evidence="5" id="KW-0408">Iron</keyword>
<dbReference type="GO" id="GO:0051539">
    <property type="term" value="F:4 iron, 4 sulfur cluster binding"/>
    <property type="evidence" value="ECO:0007669"/>
    <property type="project" value="UniProtKB-KW"/>
</dbReference>
<comment type="cofactor">
    <cofactor evidence="1">
        <name>[4Fe-4S] cluster</name>
        <dbReference type="ChEBI" id="CHEBI:49883"/>
    </cofactor>
</comment>
<dbReference type="InterPro" id="IPR007197">
    <property type="entry name" value="rSAM"/>
</dbReference>
<dbReference type="GO" id="GO:0003824">
    <property type="term" value="F:catalytic activity"/>
    <property type="evidence" value="ECO:0007669"/>
    <property type="project" value="InterPro"/>
</dbReference>
<dbReference type="SUPFAM" id="SSF102114">
    <property type="entry name" value="Radical SAM enzymes"/>
    <property type="match status" value="1"/>
</dbReference>
<dbReference type="InterPro" id="IPR039661">
    <property type="entry name" value="ELP3"/>
</dbReference>
<proteinExistence type="predicted"/>
<dbReference type="Gene3D" id="3.80.30.20">
    <property type="entry name" value="tm_1862 like domain"/>
    <property type="match status" value="1"/>
</dbReference>
<evidence type="ECO:0000256" key="1">
    <source>
        <dbReference type="ARBA" id="ARBA00001966"/>
    </source>
</evidence>
<dbReference type="SFLD" id="SFLDG01086">
    <property type="entry name" value="elongater_protein-like"/>
    <property type="match status" value="1"/>
</dbReference>
<reference evidence="8 9" key="1">
    <citation type="submission" date="2018-06" db="EMBL/GenBank/DDBJ databases">
        <authorList>
            <consortium name="Pathogen Informatics"/>
            <person name="Doyle S."/>
        </authorList>
    </citation>
    <scope>NUCLEOTIDE SEQUENCE [LARGE SCALE GENOMIC DNA]</scope>
    <source>
        <strain evidence="8 9">NCTC8849</strain>
    </source>
</reference>
<dbReference type="InterPro" id="IPR006638">
    <property type="entry name" value="Elp3/MiaA/NifB-like_rSAM"/>
</dbReference>
<dbReference type="InterPro" id="IPR032432">
    <property type="entry name" value="Radical_SAM_C"/>
</dbReference>
<dbReference type="CDD" id="cd01335">
    <property type="entry name" value="Radical_SAM"/>
    <property type="match status" value="1"/>
</dbReference>
<dbReference type="AlphaFoldDB" id="A0A377WQ19"/>
<name>A0A377WQ19_KLEPN</name>
<dbReference type="Proteomes" id="UP000254799">
    <property type="component" value="Unassembled WGS sequence"/>
</dbReference>
<dbReference type="Pfam" id="PF04055">
    <property type="entry name" value="Radical_SAM"/>
    <property type="match status" value="1"/>
</dbReference>
<evidence type="ECO:0000256" key="2">
    <source>
        <dbReference type="ARBA" id="ARBA00022485"/>
    </source>
</evidence>
<dbReference type="InterPro" id="IPR058240">
    <property type="entry name" value="rSAM_sf"/>
</dbReference>
<organism evidence="8 9">
    <name type="scientific">Klebsiella pneumoniae</name>
    <dbReference type="NCBI Taxonomy" id="573"/>
    <lineage>
        <taxon>Bacteria</taxon>
        <taxon>Pseudomonadati</taxon>
        <taxon>Pseudomonadota</taxon>
        <taxon>Gammaproteobacteria</taxon>
        <taxon>Enterobacterales</taxon>
        <taxon>Enterobacteriaceae</taxon>
        <taxon>Klebsiella/Raoultella group</taxon>
        <taxon>Klebsiella</taxon>
        <taxon>Klebsiella pneumoniae complex</taxon>
    </lineage>
</organism>
<evidence type="ECO:0000256" key="3">
    <source>
        <dbReference type="ARBA" id="ARBA00022691"/>
    </source>
</evidence>
<dbReference type="InterPro" id="IPR023404">
    <property type="entry name" value="rSAM_horseshoe"/>
</dbReference>
<dbReference type="SFLD" id="SFLDG01091">
    <property type="entry name" value="uncharacterized_CHP01210-like"/>
    <property type="match status" value="1"/>
</dbReference>
<gene>
    <name evidence="8" type="primary">yhcC</name>
    <name evidence="8" type="ORF">NCTC8849_05616</name>
</gene>
<evidence type="ECO:0000313" key="8">
    <source>
        <dbReference type="EMBL" id="STT56944.1"/>
    </source>
</evidence>
<evidence type="ECO:0000256" key="4">
    <source>
        <dbReference type="ARBA" id="ARBA00022723"/>
    </source>
</evidence>
<keyword evidence="4" id="KW-0479">Metal-binding</keyword>
<dbReference type="Pfam" id="PF16199">
    <property type="entry name" value="Radical_SAM_C"/>
    <property type="match status" value="1"/>
</dbReference>
<keyword evidence="3" id="KW-0949">S-adenosyl-L-methionine</keyword>
<keyword evidence="6" id="KW-0411">Iron-sulfur</keyword>
<dbReference type="InterPro" id="IPR005911">
    <property type="entry name" value="YhcC-like"/>
</dbReference>